<reference evidence="2 3" key="1">
    <citation type="submission" date="2020-04" db="EMBL/GenBank/DDBJ databases">
        <title>Perkinsus olseni comparative genomics.</title>
        <authorList>
            <person name="Bogema D.R."/>
        </authorList>
    </citation>
    <scope>NUCLEOTIDE SEQUENCE [LARGE SCALE GENOMIC DNA]</scope>
    <source>
        <strain evidence="2">00978-12</strain>
    </source>
</reference>
<feature type="compositionally biased region" description="Basic and acidic residues" evidence="1">
    <location>
        <begin position="300"/>
        <end position="314"/>
    </location>
</feature>
<proteinExistence type="predicted"/>
<organism evidence="2 3">
    <name type="scientific">Perkinsus olseni</name>
    <name type="common">Perkinsus atlanticus</name>
    <dbReference type="NCBI Taxonomy" id="32597"/>
    <lineage>
        <taxon>Eukaryota</taxon>
        <taxon>Sar</taxon>
        <taxon>Alveolata</taxon>
        <taxon>Perkinsozoa</taxon>
        <taxon>Perkinsea</taxon>
        <taxon>Perkinsida</taxon>
        <taxon>Perkinsidae</taxon>
        <taxon>Perkinsus</taxon>
    </lineage>
</organism>
<evidence type="ECO:0000256" key="1">
    <source>
        <dbReference type="SAM" id="MobiDB-lite"/>
    </source>
</evidence>
<name>A0A7J6N0X3_PEROL</name>
<dbReference type="Proteomes" id="UP000541610">
    <property type="component" value="Unassembled WGS sequence"/>
</dbReference>
<dbReference type="EMBL" id="JABANP010001002">
    <property type="protein sequence ID" value="KAF4677227.1"/>
    <property type="molecule type" value="Genomic_DNA"/>
</dbReference>
<accession>A0A7J6N0X3</accession>
<evidence type="ECO:0000313" key="2">
    <source>
        <dbReference type="EMBL" id="KAF4677227.1"/>
    </source>
</evidence>
<protein>
    <submittedName>
        <fullName evidence="2">Uncharacterized protein</fullName>
    </submittedName>
</protein>
<comment type="caution">
    <text evidence="2">The sequence shown here is derived from an EMBL/GenBank/DDBJ whole genome shotgun (WGS) entry which is preliminary data.</text>
</comment>
<feature type="region of interest" description="Disordered" evidence="1">
    <location>
        <begin position="297"/>
        <end position="319"/>
    </location>
</feature>
<dbReference type="OrthoDB" id="3163890at2759"/>
<sequence length="452" mass="49622">MVEANASMANLQSSVVPDLSSSGPSDLATGGVSFASRCPFMEDSHSHTFGGYLSLGLCGGFVLGNELSIQVCSVDESSMMICPYRRGSQEKALAVITDDGGHRLQGAISEFHLSAYASSTRRSMESRLRTWCKLSESLKSPPFPLTPSLIFAVSAALTSAGYRSVQAYLDCAVTEHRNRGYQVDESLKVALKQSRRSAIRGLGPPKRMAPIGMEELHSLSSAAGVDLQFQQRVSFYIMCTWYLLRASEGVGLTLSRLVLDHGRREAHESHKYSSMVVTGSEELLRRACQPSQIQRFDGASVDREDQPRPRRGTERAIGLADSTRSSTAAAWSAEVLRAGSDQDRSEVRATPVKYVRAEHRHTSRSWVRGSAKVSPMPKSWRRVSTVPDREKDRCVSCLTLSSCTEGYWFGVWFRRAFSRCGLPPPLTINTYFRLALASYKVSGSTSCSAATQ</sequence>
<dbReference type="AlphaFoldDB" id="A0A7J6N0X3"/>
<evidence type="ECO:0000313" key="3">
    <source>
        <dbReference type="Proteomes" id="UP000541610"/>
    </source>
</evidence>
<gene>
    <name evidence="2" type="ORF">FOZ60_000286</name>
</gene>
<feature type="non-terminal residue" evidence="2">
    <location>
        <position position="452"/>
    </location>
</feature>